<evidence type="ECO:0000313" key="1">
    <source>
        <dbReference type="EMBL" id="CAF1679841.1"/>
    </source>
</evidence>
<gene>
    <name evidence="1" type="ORF">KQP761_LOCUS36287</name>
    <name evidence="2" type="ORF">SMN809_LOCUS18250</name>
</gene>
<evidence type="ECO:0000313" key="3">
    <source>
        <dbReference type="Proteomes" id="UP000663834"/>
    </source>
</evidence>
<accession>A0A816GV85</accession>
<dbReference type="OrthoDB" id="10340641at2759"/>
<dbReference type="EMBL" id="CAJOBI010008713">
    <property type="protein sequence ID" value="CAF4120282.1"/>
    <property type="molecule type" value="Genomic_DNA"/>
</dbReference>
<name>A0A816GV85_9BILA</name>
<comment type="caution">
    <text evidence="1">The sequence shown here is derived from an EMBL/GenBank/DDBJ whole genome shotgun (WGS) entry which is preliminary data.</text>
</comment>
<proteinExistence type="predicted"/>
<protein>
    <submittedName>
        <fullName evidence="1">Uncharacterized protein</fullName>
    </submittedName>
</protein>
<dbReference type="EMBL" id="CAJNOW010020507">
    <property type="protein sequence ID" value="CAF1679841.1"/>
    <property type="molecule type" value="Genomic_DNA"/>
</dbReference>
<evidence type="ECO:0000313" key="2">
    <source>
        <dbReference type="EMBL" id="CAF4120282.1"/>
    </source>
</evidence>
<dbReference type="Proteomes" id="UP000676336">
    <property type="component" value="Unassembled WGS sequence"/>
</dbReference>
<dbReference type="AlphaFoldDB" id="A0A816GV85"/>
<organism evidence="1 3">
    <name type="scientific">Rotaria magnacalcarata</name>
    <dbReference type="NCBI Taxonomy" id="392030"/>
    <lineage>
        <taxon>Eukaryota</taxon>
        <taxon>Metazoa</taxon>
        <taxon>Spiralia</taxon>
        <taxon>Gnathifera</taxon>
        <taxon>Rotifera</taxon>
        <taxon>Eurotatoria</taxon>
        <taxon>Bdelloidea</taxon>
        <taxon>Philodinida</taxon>
        <taxon>Philodinidae</taxon>
        <taxon>Rotaria</taxon>
    </lineage>
</organism>
<sequence length="609" mass="69199">MRERIQMTNSNHPLDWFAIPILPLNNIYSSLLLPFVFAKLRIATIVADYAYRSLNENPTMNDLYENVQTLFRQCLTLNQTIVEHYVNVDYECLLHLARISRLQKRTALTTSTTTIPLKTIVQQLLDAIRLCYLSANDSQFIQTCYFELASVLLEYTNMSVGKSRQLSAKSFPIAESIEQPSTPTTTERPSILKQRATNVRSSIGMVGDNARRQQQQQQLKQAAAVAIRAATQIAVNQKHRVQLPGLAEEFSDTNELNWPIYIAGDILGYFVLPERRRIYRSEAEREILTLAPHFEAKILPESFDSKLDRLSIAAAQDITWLHLLNYQNAVGKRTDNRQLLSFDCDAVGRSNLFFLHVFPRFVGATQTLQSLSHYSSQCIAIYPSEIYIQNVAQITSSSTDKLPQRASTSSARTLRSAQTSTSGINLIQGEDLGHYPNINLTMIKRELPDYQPTVAFSLAWYSSNTIRINTKQIQNAESSTIYGFYTTAKDDFINVVSISLDRLLNLYKRYLPIAQVAETDPKQINQTQIQSILQELFNLLTENEESIKTSDNDQNESQKKHHLSDSNAYVELECFLNAKFGAQTSNVNLRDWFVNTLKQSSNTLLSTQD</sequence>
<reference evidence="1" key="1">
    <citation type="submission" date="2021-02" db="EMBL/GenBank/DDBJ databases">
        <authorList>
            <person name="Nowell W R."/>
        </authorList>
    </citation>
    <scope>NUCLEOTIDE SEQUENCE</scope>
</reference>
<dbReference type="Proteomes" id="UP000663834">
    <property type="component" value="Unassembled WGS sequence"/>
</dbReference>